<evidence type="ECO:0000256" key="2">
    <source>
        <dbReference type="SAM" id="SignalP"/>
    </source>
</evidence>
<keyword evidence="2" id="KW-0732">Signal</keyword>
<feature type="signal peptide" evidence="2">
    <location>
        <begin position="1"/>
        <end position="19"/>
    </location>
</feature>
<evidence type="ECO:0000313" key="4">
    <source>
        <dbReference type="Proteomes" id="UP000183995"/>
    </source>
</evidence>
<feature type="region of interest" description="Disordered" evidence="1">
    <location>
        <begin position="23"/>
        <end position="147"/>
    </location>
</feature>
<evidence type="ECO:0008006" key="5">
    <source>
        <dbReference type="Google" id="ProtNLM"/>
    </source>
</evidence>
<dbReference type="EMBL" id="FQXV01000008">
    <property type="protein sequence ID" value="SHI10521.1"/>
    <property type="molecule type" value="Genomic_DNA"/>
</dbReference>
<dbReference type="RefSeq" id="WP_073079401.1">
    <property type="nucleotide sequence ID" value="NZ_FQXV01000008.1"/>
</dbReference>
<evidence type="ECO:0000313" key="3">
    <source>
        <dbReference type="EMBL" id="SHI10521.1"/>
    </source>
</evidence>
<dbReference type="Proteomes" id="UP000183995">
    <property type="component" value="Unassembled WGS sequence"/>
</dbReference>
<name>A0A1M5YEP0_9FIRM</name>
<feature type="region of interest" description="Disordered" evidence="1">
    <location>
        <begin position="196"/>
        <end position="234"/>
    </location>
</feature>
<feature type="chain" id="PRO_5038704930" description="DUF5666 domain-containing protein" evidence="2">
    <location>
        <begin position="20"/>
        <end position="234"/>
    </location>
</feature>
<feature type="compositionally biased region" description="Low complexity" evidence="1">
    <location>
        <begin position="98"/>
        <end position="122"/>
    </location>
</feature>
<reference evidence="3 4" key="1">
    <citation type="submission" date="2016-11" db="EMBL/GenBank/DDBJ databases">
        <authorList>
            <person name="Jaros S."/>
            <person name="Januszkiewicz K."/>
            <person name="Wedrychowicz H."/>
        </authorList>
    </citation>
    <scope>NUCLEOTIDE SEQUENCE [LARGE SCALE GENOMIC DNA]</scope>
    <source>
        <strain evidence="3 4">DSM 10068</strain>
    </source>
</reference>
<protein>
    <recommendedName>
        <fullName evidence="5">DUF5666 domain-containing protein</fullName>
    </recommendedName>
</protein>
<dbReference type="AlphaFoldDB" id="A0A1M5YEP0"/>
<gene>
    <name evidence="3" type="ORF">SAMN02745823_02455</name>
</gene>
<proteinExistence type="predicted"/>
<accession>A0A1M5YEP0</accession>
<organism evidence="3 4">
    <name type="scientific">Sporobacter termitidis DSM 10068</name>
    <dbReference type="NCBI Taxonomy" id="1123282"/>
    <lineage>
        <taxon>Bacteria</taxon>
        <taxon>Bacillati</taxon>
        <taxon>Bacillota</taxon>
        <taxon>Clostridia</taxon>
        <taxon>Eubacteriales</taxon>
        <taxon>Oscillospiraceae</taxon>
        <taxon>Sporobacter</taxon>
    </lineage>
</organism>
<sequence>MYKKIAALVFSGAMLAALAGCAGGGTTAAPESSTPPSPSPSGTADTAGAAGTELTGRVTAVSSDTITLELLEQNAPQGGDTAPNGGGTPSAPGSAETPAPVSGAPSGVPGGSADPGAARPSGGSAGGNRDQSGGPGGGFGLTPTGETRTITVSSDTAITVGSGGSGTAGTIADIKAGDILRVTMDGDAAEAIVVENFGGGQRPDGQAGDQTGGLDTPQPDSAGTDAAPQTSAAA</sequence>
<feature type="compositionally biased region" description="Low complexity" evidence="1">
    <location>
        <begin position="40"/>
        <end position="56"/>
    </location>
</feature>
<dbReference type="PROSITE" id="PS51257">
    <property type="entry name" value="PROKAR_LIPOPROTEIN"/>
    <property type="match status" value="1"/>
</dbReference>
<keyword evidence="4" id="KW-1185">Reference proteome</keyword>
<evidence type="ECO:0000256" key="1">
    <source>
        <dbReference type="SAM" id="MobiDB-lite"/>
    </source>
</evidence>